<organism evidence="4 5">
    <name type="scientific">Coptotermes formosanus</name>
    <name type="common">Formosan subterranean termite</name>
    <dbReference type="NCBI Taxonomy" id="36987"/>
    <lineage>
        <taxon>Eukaryota</taxon>
        <taxon>Metazoa</taxon>
        <taxon>Ecdysozoa</taxon>
        <taxon>Arthropoda</taxon>
        <taxon>Hexapoda</taxon>
        <taxon>Insecta</taxon>
        <taxon>Pterygota</taxon>
        <taxon>Neoptera</taxon>
        <taxon>Polyneoptera</taxon>
        <taxon>Dictyoptera</taxon>
        <taxon>Blattodea</taxon>
        <taxon>Blattoidea</taxon>
        <taxon>Termitoidae</taxon>
        <taxon>Rhinotermitidae</taxon>
        <taxon>Coptotermes</taxon>
    </lineage>
</organism>
<comment type="caution">
    <text evidence="4">The sequence shown here is derived from an EMBL/GenBank/DDBJ whole genome shotgun (WGS) entry which is preliminary data.</text>
</comment>
<dbReference type="PRINTS" id="PR00111">
    <property type="entry name" value="ABHYDROLASE"/>
</dbReference>
<dbReference type="InterPro" id="IPR050266">
    <property type="entry name" value="AB_hydrolase_sf"/>
</dbReference>
<accession>A0A6L2PAY0</accession>
<proteinExistence type="inferred from homology"/>
<keyword evidence="2" id="KW-0378">Hydrolase</keyword>
<comment type="similarity">
    <text evidence="1">Belongs to the AB hydrolase superfamily.</text>
</comment>
<evidence type="ECO:0000259" key="3">
    <source>
        <dbReference type="Pfam" id="PF00561"/>
    </source>
</evidence>
<dbReference type="EMBL" id="BLKM01000158">
    <property type="protein sequence ID" value="GFG29589.1"/>
    <property type="molecule type" value="Genomic_DNA"/>
</dbReference>
<dbReference type="InParanoid" id="A0A6L2PAY0"/>
<dbReference type="GO" id="GO:0016020">
    <property type="term" value="C:membrane"/>
    <property type="evidence" value="ECO:0007669"/>
    <property type="project" value="TreeGrafter"/>
</dbReference>
<name>A0A6L2PAY0_COPFO</name>
<dbReference type="Pfam" id="PF00561">
    <property type="entry name" value="Abhydrolase_1"/>
    <property type="match status" value="1"/>
</dbReference>
<evidence type="ECO:0000256" key="1">
    <source>
        <dbReference type="ARBA" id="ARBA00008645"/>
    </source>
</evidence>
<sequence>MSLDVSDSEYHFRNKVGCDFSTECKCVILVVCIDYSAYICNNCFTPDLDSFIILSATLFTRRKWWGSQNVKPVLCLHGLQDNAGTWDTLAPLLAPDISLLAVDLPGHGLSSHIPAGNGYRAFDFVLTVQRILKHYGWTKVSLMGHSFGSAIACLYSALYPEHVERYIALDVIKPFNIDPVRKLKRQGQTIDEFLGLESLDPNSTPSYTYEEAVQRLHRKINKWASKEGCEILCRRGTIRKADGRYYFSRDVRLKADFGWTYSRDYVLLFAANIKCKILYIRALQGLSLRKPEEVEEFVDVLKKSAALYEYHTVEGQHHVHLDYPERVAPIIGNFLKCQ</sequence>
<dbReference type="OrthoDB" id="190201at2759"/>
<dbReference type="SUPFAM" id="SSF53474">
    <property type="entry name" value="alpha/beta-Hydrolases"/>
    <property type="match status" value="1"/>
</dbReference>
<evidence type="ECO:0000256" key="2">
    <source>
        <dbReference type="ARBA" id="ARBA00022801"/>
    </source>
</evidence>
<protein>
    <recommendedName>
        <fullName evidence="3">AB hydrolase-1 domain-containing protein</fullName>
    </recommendedName>
</protein>
<evidence type="ECO:0000313" key="5">
    <source>
        <dbReference type="Proteomes" id="UP000502823"/>
    </source>
</evidence>
<dbReference type="PANTHER" id="PTHR43798">
    <property type="entry name" value="MONOACYLGLYCEROL LIPASE"/>
    <property type="match status" value="1"/>
</dbReference>
<dbReference type="AlphaFoldDB" id="A0A6L2PAY0"/>
<feature type="domain" description="AB hydrolase-1" evidence="3">
    <location>
        <begin position="71"/>
        <end position="177"/>
    </location>
</feature>
<dbReference type="InterPro" id="IPR000073">
    <property type="entry name" value="AB_hydrolase_1"/>
</dbReference>
<evidence type="ECO:0000313" key="4">
    <source>
        <dbReference type="EMBL" id="GFG29589.1"/>
    </source>
</evidence>
<dbReference type="Proteomes" id="UP000502823">
    <property type="component" value="Unassembled WGS sequence"/>
</dbReference>
<dbReference type="PANTHER" id="PTHR43798:SF14">
    <property type="entry name" value="SERINE HYDROLASE-LIKE PROTEIN DDB_G0286239"/>
    <property type="match status" value="1"/>
</dbReference>
<gene>
    <name evidence="4" type="ORF">Cfor_01046</name>
</gene>
<reference evidence="5" key="1">
    <citation type="submission" date="2020-01" db="EMBL/GenBank/DDBJ databases">
        <title>Draft genome sequence of the Termite Coptotermes fromosanus.</title>
        <authorList>
            <person name="Itakura S."/>
            <person name="Yosikawa Y."/>
            <person name="Umezawa K."/>
        </authorList>
    </citation>
    <scope>NUCLEOTIDE SEQUENCE [LARGE SCALE GENOMIC DNA]</scope>
</reference>
<dbReference type="GO" id="GO:0016787">
    <property type="term" value="F:hydrolase activity"/>
    <property type="evidence" value="ECO:0007669"/>
    <property type="project" value="UniProtKB-KW"/>
</dbReference>
<dbReference type="InterPro" id="IPR029058">
    <property type="entry name" value="AB_hydrolase_fold"/>
</dbReference>
<keyword evidence="5" id="KW-1185">Reference proteome</keyword>
<dbReference type="Gene3D" id="3.40.50.1820">
    <property type="entry name" value="alpha/beta hydrolase"/>
    <property type="match status" value="1"/>
</dbReference>